<proteinExistence type="predicted"/>
<protein>
    <submittedName>
        <fullName evidence="1">Uncharacterized protein</fullName>
    </submittedName>
</protein>
<dbReference type="Proteomes" id="UP000824533">
    <property type="component" value="Linkage Group LG28"/>
</dbReference>
<dbReference type="EMBL" id="CM034414">
    <property type="protein sequence ID" value="KAJ0170180.1"/>
    <property type="molecule type" value="Genomic_DNA"/>
</dbReference>
<organism evidence="1 2">
    <name type="scientific">Dendrolimus kikuchii</name>
    <dbReference type="NCBI Taxonomy" id="765133"/>
    <lineage>
        <taxon>Eukaryota</taxon>
        <taxon>Metazoa</taxon>
        <taxon>Ecdysozoa</taxon>
        <taxon>Arthropoda</taxon>
        <taxon>Hexapoda</taxon>
        <taxon>Insecta</taxon>
        <taxon>Pterygota</taxon>
        <taxon>Neoptera</taxon>
        <taxon>Endopterygota</taxon>
        <taxon>Lepidoptera</taxon>
        <taxon>Glossata</taxon>
        <taxon>Ditrysia</taxon>
        <taxon>Bombycoidea</taxon>
        <taxon>Lasiocampidae</taxon>
        <taxon>Dendrolimus</taxon>
    </lineage>
</organism>
<evidence type="ECO:0000313" key="1">
    <source>
        <dbReference type="EMBL" id="KAJ0170180.1"/>
    </source>
</evidence>
<name>A0ACC1CF00_9NEOP</name>
<evidence type="ECO:0000313" key="2">
    <source>
        <dbReference type="Proteomes" id="UP000824533"/>
    </source>
</evidence>
<reference evidence="1 2" key="1">
    <citation type="journal article" date="2021" name="Front. Genet.">
        <title>Chromosome-Level Genome Assembly Reveals Significant Gene Expansion in the Toll and IMD Signaling Pathways of Dendrolimus kikuchii.</title>
        <authorList>
            <person name="Zhou J."/>
            <person name="Wu P."/>
            <person name="Xiong Z."/>
            <person name="Liu N."/>
            <person name="Zhao N."/>
            <person name="Ji M."/>
            <person name="Qiu Y."/>
            <person name="Yang B."/>
        </authorList>
    </citation>
    <scope>NUCLEOTIDE SEQUENCE [LARGE SCALE GENOMIC DNA]</scope>
    <source>
        <strain evidence="1">Ann1</strain>
    </source>
</reference>
<accession>A0ACC1CF00</accession>
<sequence>MALTKSQSESTGPTCVLSSKRCGAHAAHSTSVCNAVSGAPHWRQSGEGKQPTMRHRYLSKHPCPERMRSTLIICLLAIACLFHATEANYRKPPLNGSIFGKRGNIDYDSTARALSALCEITTETCQAWYQALENKK</sequence>
<gene>
    <name evidence="1" type="ORF">K1T71_014108</name>
</gene>
<comment type="caution">
    <text evidence="1">The sequence shown here is derived from an EMBL/GenBank/DDBJ whole genome shotgun (WGS) entry which is preliminary data.</text>
</comment>
<keyword evidence="2" id="KW-1185">Reference proteome</keyword>